<dbReference type="InterPro" id="IPR011527">
    <property type="entry name" value="ABC1_TM_dom"/>
</dbReference>
<dbReference type="PANTHER" id="PTHR24221">
    <property type="entry name" value="ATP-BINDING CASSETTE SUB-FAMILY B"/>
    <property type="match status" value="1"/>
</dbReference>
<keyword evidence="2" id="KW-0813">Transport</keyword>
<evidence type="ECO:0000259" key="10">
    <source>
        <dbReference type="PROSITE" id="PS50893"/>
    </source>
</evidence>
<evidence type="ECO:0000256" key="3">
    <source>
        <dbReference type="ARBA" id="ARBA00022475"/>
    </source>
</evidence>
<sequence>MPKRKKVELDRRLLRRLAEMYRPFRFPATVAFAILIANQFVSLVPAYLLGWLIDGLSANTPIRQLIGLVVLSGVIKVINTLIIRWRINYEFRHIDYKLPKMLSLITLENLFKFSPGQNRDQNSGKIQSIVNQGEAALTGLLPLLLYNVIPIVSQVIIAAAALLWFDWLLGSLIMATIGIYFGLLFWITKKYDHKLDAHQDFRDYKNTLHTEILRNLPMAQIAGQETAELKRLDHRASLFASYGERMWQGLIGARNYIGLIVPVSEAIIMSLAVWFVIQGKYGAGAVVTMFMWMNRSMSGINQLAYYHKQLTESMAAIRKYFVVMDVEPAIKEVEDPVRLTMIDGRIEFHNVSFRYPSNKQLLKELDEKVKEDDKPKIIEALRKVSFVIEPGERIAFVGESGAGKSTIISLLQRAYDPNEGAITIDGHDLRTLDLSQYRSLIGHVEQDVKLRDTTLKFNIMYSMPAWQRELITEEDFEEVLETSRINAFRDRLTEGPHTKIGENGVKLSGGERQRVGVARALIKNPNILILDEATSNLDAVNEQHIRDAVDEASRGRTTIIIAHRLSTVKHADRIFVLKKGRIAGVGTHNELLGCCEEYQKLVSYQLA</sequence>
<proteinExistence type="predicted"/>
<evidence type="ECO:0000256" key="1">
    <source>
        <dbReference type="ARBA" id="ARBA00004651"/>
    </source>
</evidence>
<dbReference type="Gene3D" id="1.20.1560.10">
    <property type="entry name" value="ABC transporter type 1, transmembrane domain"/>
    <property type="match status" value="1"/>
</dbReference>
<evidence type="ECO:0008006" key="14">
    <source>
        <dbReference type="Google" id="ProtNLM"/>
    </source>
</evidence>
<dbReference type="GO" id="GO:0140359">
    <property type="term" value="F:ABC-type transporter activity"/>
    <property type="evidence" value="ECO:0007669"/>
    <property type="project" value="InterPro"/>
</dbReference>
<evidence type="ECO:0000256" key="8">
    <source>
        <dbReference type="ARBA" id="ARBA00023136"/>
    </source>
</evidence>
<keyword evidence="7 9" id="KW-1133">Transmembrane helix</keyword>
<dbReference type="PANTHER" id="PTHR24221:SF610">
    <property type="entry name" value="ABC TRANSPORTER B FAMILY MEMBER 6"/>
    <property type="match status" value="1"/>
</dbReference>
<dbReference type="FunFam" id="3.40.50.300:FF:000221">
    <property type="entry name" value="Multidrug ABC transporter ATP-binding protein"/>
    <property type="match status" value="1"/>
</dbReference>
<keyword evidence="8 9" id="KW-0472">Membrane</keyword>
<dbReference type="SUPFAM" id="SSF52540">
    <property type="entry name" value="P-loop containing nucleoside triphosphate hydrolases"/>
    <property type="match status" value="1"/>
</dbReference>
<dbReference type="AlphaFoldDB" id="A0A1G2QAE1"/>
<evidence type="ECO:0000259" key="11">
    <source>
        <dbReference type="PROSITE" id="PS50929"/>
    </source>
</evidence>
<evidence type="ECO:0000256" key="2">
    <source>
        <dbReference type="ARBA" id="ARBA00022448"/>
    </source>
</evidence>
<reference evidence="12 13" key="1">
    <citation type="journal article" date="2016" name="Nat. Commun.">
        <title>Thousands of microbial genomes shed light on interconnected biogeochemical processes in an aquifer system.</title>
        <authorList>
            <person name="Anantharaman K."/>
            <person name="Brown C.T."/>
            <person name="Hug L.A."/>
            <person name="Sharon I."/>
            <person name="Castelle C.J."/>
            <person name="Probst A.J."/>
            <person name="Thomas B.C."/>
            <person name="Singh A."/>
            <person name="Wilkins M.J."/>
            <person name="Karaoz U."/>
            <person name="Brodie E.L."/>
            <person name="Williams K.H."/>
            <person name="Hubbard S.S."/>
            <person name="Banfield J.F."/>
        </authorList>
    </citation>
    <scope>NUCLEOTIDE SEQUENCE [LARGE SCALE GENOMIC DNA]</scope>
</reference>
<comment type="caution">
    <text evidence="12">The sequence shown here is derived from an EMBL/GenBank/DDBJ whole genome shotgun (WGS) entry which is preliminary data.</text>
</comment>
<dbReference type="InterPro" id="IPR039421">
    <property type="entry name" value="Type_1_exporter"/>
</dbReference>
<evidence type="ECO:0000313" key="12">
    <source>
        <dbReference type="EMBL" id="OHA57109.1"/>
    </source>
</evidence>
<feature type="transmembrane region" description="Helical" evidence="9">
    <location>
        <begin position="256"/>
        <end position="277"/>
    </location>
</feature>
<accession>A0A1G2QAE1</accession>
<comment type="subcellular location">
    <subcellularLocation>
        <location evidence="1">Cell membrane</location>
        <topology evidence="1">Multi-pass membrane protein</topology>
    </subcellularLocation>
</comment>
<feature type="domain" description="ABC transporter" evidence="10">
    <location>
        <begin position="346"/>
        <end position="604"/>
    </location>
</feature>
<evidence type="ECO:0000256" key="5">
    <source>
        <dbReference type="ARBA" id="ARBA00022741"/>
    </source>
</evidence>
<evidence type="ECO:0000256" key="4">
    <source>
        <dbReference type="ARBA" id="ARBA00022692"/>
    </source>
</evidence>
<keyword evidence="4 9" id="KW-0812">Transmembrane</keyword>
<feature type="transmembrane region" description="Helical" evidence="9">
    <location>
        <begin position="135"/>
        <end position="161"/>
    </location>
</feature>
<dbReference type="SMART" id="SM00382">
    <property type="entry name" value="AAA"/>
    <property type="match status" value="1"/>
</dbReference>
<keyword evidence="3" id="KW-1003">Cell membrane</keyword>
<dbReference type="EMBL" id="MHTG01000021">
    <property type="protein sequence ID" value="OHA57109.1"/>
    <property type="molecule type" value="Genomic_DNA"/>
</dbReference>
<dbReference type="Gene3D" id="3.40.50.300">
    <property type="entry name" value="P-loop containing nucleotide triphosphate hydrolases"/>
    <property type="match status" value="1"/>
</dbReference>
<dbReference type="GO" id="GO:0005886">
    <property type="term" value="C:plasma membrane"/>
    <property type="evidence" value="ECO:0007669"/>
    <property type="project" value="UniProtKB-SubCell"/>
</dbReference>
<organism evidence="12 13">
    <name type="scientific">Candidatus Vogelbacteria bacterium GWA1_51_14</name>
    <dbReference type="NCBI Taxonomy" id="1802435"/>
    <lineage>
        <taxon>Bacteria</taxon>
        <taxon>Candidatus Vogeliibacteriota</taxon>
    </lineage>
</organism>
<evidence type="ECO:0000313" key="13">
    <source>
        <dbReference type="Proteomes" id="UP000176494"/>
    </source>
</evidence>
<dbReference type="InterPro" id="IPR003439">
    <property type="entry name" value="ABC_transporter-like_ATP-bd"/>
</dbReference>
<gene>
    <name evidence="12" type="ORF">A2114_00790</name>
</gene>
<feature type="transmembrane region" description="Helical" evidence="9">
    <location>
        <begin position="167"/>
        <end position="187"/>
    </location>
</feature>
<dbReference type="Pfam" id="PF00664">
    <property type="entry name" value="ABC_membrane"/>
    <property type="match status" value="1"/>
</dbReference>
<dbReference type="PROSITE" id="PS00211">
    <property type="entry name" value="ABC_TRANSPORTER_1"/>
    <property type="match status" value="1"/>
</dbReference>
<dbReference type="GO" id="GO:0016887">
    <property type="term" value="F:ATP hydrolysis activity"/>
    <property type="evidence" value="ECO:0007669"/>
    <property type="project" value="InterPro"/>
</dbReference>
<dbReference type="SUPFAM" id="SSF90123">
    <property type="entry name" value="ABC transporter transmembrane region"/>
    <property type="match status" value="1"/>
</dbReference>
<feature type="transmembrane region" description="Helical" evidence="9">
    <location>
        <begin position="65"/>
        <end position="83"/>
    </location>
</feature>
<dbReference type="InterPro" id="IPR017871">
    <property type="entry name" value="ABC_transporter-like_CS"/>
</dbReference>
<evidence type="ECO:0000256" key="7">
    <source>
        <dbReference type="ARBA" id="ARBA00022989"/>
    </source>
</evidence>
<name>A0A1G2QAE1_9BACT</name>
<dbReference type="Proteomes" id="UP000176494">
    <property type="component" value="Unassembled WGS sequence"/>
</dbReference>
<keyword evidence="6" id="KW-0067">ATP-binding</keyword>
<evidence type="ECO:0000256" key="6">
    <source>
        <dbReference type="ARBA" id="ARBA00022840"/>
    </source>
</evidence>
<dbReference type="InterPro" id="IPR027417">
    <property type="entry name" value="P-loop_NTPase"/>
</dbReference>
<feature type="domain" description="ABC transmembrane type-1" evidence="11">
    <location>
        <begin position="30"/>
        <end position="304"/>
    </location>
</feature>
<feature type="transmembrane region" description="Helical" evidence="9">
    <location>
        <begin position="30"/>
        <end position="53"/>
    </location>
</feature>
<protein>
    <recommendedName>
        <fullName evidence="14">ABC transporter ATP-binding protein</fullName>
    </recommendedName>
</protein>
<dbReference type="PROSITE" id="PS50929">
    <property type="entry name" value="ABC_TM1F"/>
    <property type="match status" value="1"/>
</dbReference>
<dbReference type="STRING" id="1802435.A2114_00790"/>
<dbReference type="PROSITE" id="PS50893">
    <property type="entry name" value="ABC_TRANSPORTER_2"/>
    <property type="match status" value="1"/>
</dbReference>
<dbReference type="Pfam" id="PF00005">
    <property type="entry name" value="ABC_tran"/>
    <property type="match status" value="1"/>
</dbReference>
<dbReference type="GO" id="GO:0005524">
    <property type="term" value="F:ATP binding"/>
    <property type="evidence" value="ECO:0007669"/>
    <property type="project" value="UniProtKB-KW"/>
</dbReference>
<dbReference type="InterPro" id="IPR036640">
    <property type="entry name" value="ABC1_TM_sf"/>
</dbReference>
<evidence type="ECO:0000256" key="9">
    <source>
        <dbReference type="SAM" id="Phobius"/>
    </source>
</evidence>
<dbReference type="InterPro" id="IPR003593">
    <property type="entry name" value="AAA+_ATPase"/>
</dbReference>
<keyword evidence="5" id="KW-0547">Nucleotide-binding</keyword>